<accession>A0AA39U5X8</accession>
<evidence type="ECO:0000313" key="2">
    <source>
        <dbReference type="Proteomes" id="UP001175227"/>
    </source>
</evidence>
<comment type="caution">
    <text evidence="1">The sequence shown here is derived from an EMBL/GenBank/DDBJ whole genome shotgun (WGS) entry which is preliminary data.</text>
</comment>
<sequence length="430" mass="49107">MRRKVLVSGKIIERDVAPRRVWDLYANRVVPYWIAHLKPWAISHAWVAWKDRVDVMTPINGREWPVPMPKDANLDLIRIEMLNARLTWAPYIDTQYVWLDVACLRQEGGEGEHVRLEEWKLDVPTIGCVYEHAYPFVVCYFNGLGRPLHLPPGYFQSDRCWFRRAWTLQEITDDAIIGGETGNDVMDTEVRGRFDESMVSLQRKRLSRSILDLVSEMQHRESTKPLDKVAGLVYLLETKSIPIYDTQLSAAEAWEVLVDVMDTWFRGQLFLFYPEPGDGSKYWCPSWNQLMEYKAIAPGFTGFPGDVWRMNNPGADLFVPAGSNIRLGNVGGLSEVPKEPIPRQGELVLNDDIGVPHTLIIVADHAHPIPDGLYTVLGGFTSTSRTEHWIVGQLTEDGMFKKLSVFRSVGSELPRLRQLTSQEPVELFLC</sequence>
<evidence type="ECO:0008006" key="3">
    <source>
        <dbReference type="Google" id="ProtNLM"/>
    </source>
</evidence>
<proteinExistence type="predicted"/>
<dbReference type="Proteomes" id="UP001175227">
    <property type="component" value="Unassembled WGS sequence"/>
</dbReference>
<protein>
    <recommendedName>
        <fullName evidence="3">Heterokaryon incompatibility domain-containing protein</fullName>
    </recommendedName>
</protein>
<dbReference type="AlphaFoldDB" id="A0AA39U5X8"/>
<gene>
    <name evidence="1" type="ORF">IW261DRAFT_1518678</name>
</gene>
<evidence type="ECO:0000313" key="1">
    <source>
        <dbReference type="EMBL" id="KAK0467640.1"/>
    </source>
</evidence>
<organism evidence="1 2">
    <name type="scientific">Armillaria novae-zelandiae</name>
    <dbReference type="NCBI Taxonomy" id="153914"/>
    <lineage>
        <taxon>Eukaryota</taxon>
        <taxon>Fungi</taxon>
        <taxon>Dikarya</taxon>
        <taxon>Basidiomycota</taxon>
        <taxon>Agaricomycotina</taxon>
        <taxon>Agaricomycetes</taxon>
        <taxon>Agaricomycetidae</taxon>
        <taxon>Agaricales</taxon>
        <taxon>Marasmiineae</taxon>
        <taxon>Physalacriaceae</taxon>
        <taxon>Armillaria</taxon>
    </lineage>
</organism>
<reference evidence="1" key="1">
    <citation type="submission" date="2023-06" db="EMBL/GenBank/DDBJ databases">
        <authorList>
            <consortium name="Lawrence Berkeley National Laboratory"/>
            <person name="Ahrendt S."/>
            <person name="Sahu N."/>
            <person name="Indic B."/>
            <person name="Wong-Bajracharya J."/>
            <person name="Merenyi Z."/>
            <person name="Ke H.-M."/>
            <person name="Monk M."/>
            <person name="Kocsube S."/>
            <person name="Drula E."/>
            <person name="Lipzen A."/>
            <person name="Balint B."/>
            <person name="Henrissat B."/>
            <person name="Andreopoulos B."/>
            <person name="Martin F.M."/>
            <person name="Harder C.B."/>
            <person name="Rigling D."/>
            <person name="Ford K.L."/>
            <person name="Foster G.D."/>
            <person name="Pangilinan J."/>
            <person name="Papanicolaou A."/>
            <person name="Barry K."/>
            <person name="LaButti K."/>
            <person name="Viragh M."/>
            <person name="Koriabine M."/>
            <person name="Yan M."/>
            <person name="Riley R."/>
            <person name="Champramary S."/>
            <person name="Plett K.L."/>
            <person name="Tsai I.J."/>
            <person name="Slot J."/>
            <person name="Sipos G."/>
            <person name="Plett J."/>
            <person name="Nagy L.G."/>
            <person name="Grigoriev I.V."/>
        </authorList>
    </citation>
    <scope>NUCLEOTIDE SEQUENCE</scope>
    <source>
        <strain evidence="1">ICMP 16352</strain>
    </source>
</reference>
<name>A0AA39U5X8_9AGAR</name>
<dbReference type="EMBL" id="JAUEPR010000072">
    <property type="protein sequence ID" value="KAK0467640.1"/>
    <property type="molecule type" value="Genomic_DNA"/>
</dbReference>
<keyword evidence="2" id="KW-1185">Reference proteome</keyword>